<accession>A0A6P7SGX2</accession>
<dbReference type="InterPro" id="IPR028896">
    <property type="entry name" value="GcvT/YgfZ/DmdA"/>
</dbReference>
<evidence type="ECO:0000313" key="5">
    <source>
        <dbReference type="RefSeq" id="XP_029637664.1"/>
    </source>
</evidence>
<dbReference type="Gene3D" id="2.40.30.110">
    <property type="entry name" value="Aminomethyltransferase beta-barrel domains"/>
    <property type="match status" value="1"/>
</dbReference>
<dbReference type="Pfam" id="PF08669">
    <property type="entry name" value="GCV_T_C"/>
    <property type="match status" value="1"/>
</dbReference>
<dbReference type="GO" id="GO:0005739">
    <property type="term" value="C:mitochondrion"/>
    <property type="evidence" value="ECO:0007669"/>
    <property type="project" value="TreeGrafter"/>
</dbReference>
<comment type="similarity">
    <text evidence="1">Belongs to the GcvT family.</text>
</comment>
<dbReference type="PANTHER" id="PTHR43757:SF15">
    <property type="entry name" value="PYRUVATE DEHYDROGENASE PHOSPHATASE REGULATORY SUBUNIT, MITOCHONDRIAL-LIKE"/>
    <property type="match status" value="1"/>
</dbReference>
<dbReference type="SUPFAM" id="SSF51905">
    <property type="entry name" value="FAD/NAD(P)-binding domain"/>
    <property type="match status" value="1"/>
</dbReference>
<gene>
    <name evidence="5" type="primary">LOC115212951</name>
</gene>
<proteinExistence type="inferred from homology"/>
<dbReference type="PROSITE" id="PS50206">
    <property type="entry name" value="RHODANESE_3"/>
    <property type="match status" value="1"/>
</dbReference>
<sequence length="926" mass="103691">MKPFKLVQPTLRKLRYACLKRKTCYSSLIFTGNITGAQSRRCVHGLTRCFSSSSLLFPSSSSSLSPSSAQSSTSTASSSSTVQVPDQARVVICGGGVVGLSVAYHLSQRGWSDVVVLEQGRIGCGTSWHAAGLVGQIRSRKVQTDICTYSRNLYKSFEDQGHSVGWKQCGSLQLARSKDRLIYFQRAEARAKQNGPEAHIITAKEVKDKCPEIRHEDLEGALWVPGDGVVNPTDLLMVYAKLAKEKGVKIFEGIQVFQIPTENLKVSTVLTSHGKIRCEYFVNCAGMWSREIGKRTIPRVRVPVHACEHFYIVTKPFGNIDPMMPVVRDYDGQVYIREWSGGVLAGGFEPQAKPVFHHGVPENFEYQLLPEDWDHFQVLLEPILHRFPGVGEAQVRQLLNGPESFTPDGTYIVGESPEVDNYFVAAGMNSSGIAGSGGVGKEVADWIVDGTTSKNLWSVDVSRFVDLHNNRRFLRDRVKEAVGHLYAIGYSTEEYGSSRKLRTSPLHTRLEVAGAVFGETNAYETPMWFVPNADDEFVEQRMSQGTFSKPDWFNIVKDEYWACKERVCIIDMSSFSKIEVKSANQEAANFLQYLCSNDVDLDVGTVVNTGMQNEFGGYENDCSVARLSENYYFLISPTTQQTKSLAWLLRHLPKDGSIQIRDVTSMYSAITLIGPHAQELLAEVTEASTTKSDFKFMTCKVVDVGYASGIRAMRLTHVGEDGFILYIPAEYALHVYDTLMRAGVDYGIRNVGFNCMKELRVEKFFASWGVDLTPITTPFECGREFRVKFNKGDFIGKDALLQQREEGVKQKLVHFLLDDHNIDTDLWPWGGEPIYRNGEYVGETTSSGYGFTLEQMLCLGYVSKFDDRYQPCIMKNLNEFILDKNAKYEIDISGQRFPAKAGIYTPKNALTISEPSFIPVPHRSRT</sequence>
<dbReference type="PANTHER" id="PTHR43757">
    <property type="entry name" value="AMINOMETHYLTRANSFERASE"/>
    <property type="match status" value="1"/>
</dbReference>
<reference evidence="5" key="1">
    <citation type="submission" date="2025-08" db="UniProtKB">
        <authorList>
            <consortium name="RefSeq"/>
        </authorList>
    </citation>
    <scope>IDENTIFICATION</scope>
</reference>
<protein>
    <submittedName>
        <fullName evidence="5">Pyruvate dehydrogenase phosphatase regulatory subunit, mitochondrial</fullName>
    </submittedName>
</protein>
<dbReference type="InterPro" id="IPR029043">
    <property type="entry name" value="GcvT/YgfZ_C"/>
</dbReference>
<keyword evidence="4" id="KW-1185">Reference proteome</keyword>
<evidence type="ECO:0000256" key="2">
    <source>
        <dbReference type="SAM" id="MobiDB-lite"/>
    </source>
</evidence>
<organism evidence="4 5">
    <name type="scientific">Octopus sinensis</name>
    <name type="common">East Asian common octopus</name>
    <dbReference type="NCBI Taxonomy" id="2607531"/>
    <lineage>
        <taxon>Eukaryota</taxon>
        <taxon>Metazoa</taxon>
        <taxon>Spiralia</taxon>
        <taxon>Lophotrochozoa</taxon>
        <taxon>Mollusca</taxon>
        <taxon>Cephalopoda</taxon>
        <taxon>Coleoidea</taxon>
        <taxon>Octopodiformes</taxon>
        <taxon>Octopoda</taxon>
        <taxon>Incirrata</taxon>
        <taxon>Octopodidae</taxon>
        <taxon>Octopus</taxon>
    </lineage>
</organism>
<evidence type="ECO:0000313" key="4">
    <source>
        <dbReference type="Proteomes" id="UP000515154"/>
    </source>
</evidence>
<dbReference type="Pfam" id="PF01571">
    <property type="entry name" value="GCV_T"/>
    <property type="match status" value="1"/>
</dbReference>
<dbReference type="InterPro" id="IPR013977">
    <property type="entry name" value="GcvT_C"/>
</dbReference>
<dbReference type="KEGG" id="osn:115212951"/>
<dbReference type="InterPro" id="IPR032503">
    <property type="entry name" value="FAO_M"/>
</dbReference>
<dbReference type="RefSeq" id="XP_029637664.1">
    <property type="nucleotide sequence ID" value="XM_029781804.2"/>
</dbReference>
<dbReference type="Pfam" id="PF16350">
    <property type="entry name" value="FAO_M"/>
    <property type="match status" value="1"/>
</dbReference>
<dbReference type="Gene3D" id="3.30.70.1400">
    <property type="entry name" value="Aminomethyltransferase beta-barrel domains"/>
    <property type="match status" value="1"/>
</dbReference>
<dbReference type="InterPro" id="IPR006076">
    <property type="entry name" value="FAD-dep_OxRdtase"/>
</dbReference>
<dbReference type="InterPro" id="IPR036188">
    <property type="entry name" value="FAD/NAD-bd_sf"/>
</dbReference>
<evidence type="ECO:0000256" key="1">
    <source>
        <dbReference type="ARBA" id="ARBA00008609"/>
    </source>
</evidence>
<dbReference type="Gene3D" id="3.30.9.10">
    <property type="entry name" value="D-Amino Acid Oxidase, subunit A, domain 2"/>
    <property type="match status" value="1"/>
</dbReference>
<keyword evidence="5" id="KW-0670">Pyruvate</keyword>
<evidence type="ECO:0000259" key="3">
    <source>
        <dbReference type="PROSITE" id="PS50206"/>
    </source>
</evidence>
<name>A0A6P7SGX2_9MOLL</name>
<dbReference type="Gene3D" id="3.50.50.60">
    <property type="entry name" value="FAD/NAD(P)-binding domain"/>
    <property type="match status" value="1"/>
</dbReference>
<dbReference type="Pfam" id="PF01266">
    <property type="entry name" value="DAO"/>
    <property type="match status" value="1"/>
</dbReference>
<feature type="domain" description="Rhodanese" evidence="3">
    <location>
        <begin position="90"/>
        <end position="137"/>
    </location>
</feature>
<dbReference type="FunFam" id="3.30.70.1400:FF:000003">
    <property type="entry name" value="Pyruvate dehydrogenase phosphatase regulatory subunit"/>
    <property type="match status" value="1"/>
</dbReference>
<dbReference type="SUPFAM" id="SSF103025">
    <property type="entry name" value="Folate-binding domain"/>
    <property type="match status" value="1"/>
</dbReference>
<dbReference type="AlphaFoldDB" id="A0A6P7SGX2"/>
<dbReference type="InterPro" id="IPR027266">
    <property type="entry name" value="TrmE/GcvT-like"/>
</dbReference>
<dbReference type="InterPro" id="IPR006222">
    <property type="entry name" value="GCVT_N"/>
</dbReference>
<dbReference type="SUPFAM" id="SSF54373">
    <property type="entry name" value="FAD-linked reductases, C-terminal domain"/>
    <property type="match status" value="1"/>
</dbReference>
<dbReference type="SUPFAM" id="SSF101790">
    <property type="entry name" value="Aminomethyltransferase beta-barrel domain"/>
    <property type="match status" value="1"/>
</dbReference>
<feature type="region of interest" description="Disordered" evidence="2">
    <location>
        <begin position="56"/>
        <end position="80"/>
    </location>
</feature>
<dbReference type="Gene3D" id="3.30.1360.120">
    <property type="entry name" value="Probable tRNA modification gtpase trme, domain 1"/>
    <property type="match status" value="1"/>
</dbReference>
<dbReference type="InterPro" id="IPR001763">
    <property type="entry name" value="Rhodanese-like_dom"/>
</dbReference>
<dbReference type="Proteomes" id="UP000515154">
    <property type="component" value="Linkage group LG6"/>
</dbReference>